<protein>
    <submittedName>
        <fullName evidence="1">Uncharacterized protein</fullName>
    </submittedName>
</protein>
<evidence type="ECO:0000313" key="1">
    <source>
        <dbReference type="EMBL" id="VFJ53595.1"/>
    </source>
</evidence>
<name>A0A450SJE7_9GAMM</name>
<dbReference type="EMBL" id="CAADEZ010000118">
    <property type="protein sequence ID" value="VFJ53685.1"/>
    <property type="molecule type" value="Genomic_DNA"/>
</dbReference>
<sequence length="66" mass="8035">MQIAEQIQSQIEALPRQEYIRLARWFYERDEEVWDREIENDAESGRLDFLMEEAMEEKNTGKLQDL</sequence>
<proteinExistence type="predicted"/>
<evidence type="ECO:0000313" key="2">
    <source>
        <dbReference type="EMBL" id="VFJ53685.1"/>
    </source>
</evidence>
<reference evidence="1" key="1">
    <citation type="submission" date="2019-02" db="EMBL/GenBank/DDBJ databases">
        <authorList>
            <person name="Gruber-Vodicka R. H."/>
            <person name="Seah K. B. B."/>
        </authorList>
    </citation>
    <scope>NUCLEOTIDE SEQUENCE</scope>
    <source>
        <strain evidence="2">BECK_BZ163</strain>
        <strain evidence="3">BECK_BZ164</strain>
        <strain evidence="1">BECK_BZ165</strain>
    </source>
</reference>
<organism evidence="1">
    <name type="scientific">Candidatus Kentrum sp. FM</name>
    <dbReference type="NCBI Taxonomy" id="2126340"/>
    <lineage>
        <taxon>Bacteria</taxon>
        <taxon>Pseudomonadati</taxon>
        <taxon>Pseudomonadota</taxon>
        <taxon>Gammaproteobacteria</taxon>
        <taxon>Candidatus Kentrum</taxon>
    </lineage>
</organism>
<evidence type="ECO:0000313" key="3">
    <source>
        <dbReference type="EMBL" id="VFK14634.1"/>
    </source>
</evidence>
<gene>
    <name evidence="2" type="ORF">BECKFM1743A_GA0114220_101182</name>
    <name evidence="3" type="ORF">BECKFM1743B_GA0114221_103322</name>
    <name evidence="1" type="ORF">BECKFM1743C_GA0114222_101264</name>
</gene>
<dbReference type="AlphaFoldDB" id="A0A450SJE7"/>
<accession>A0A450SJE7</accession>
<dbReference type="EMBL" id="CAADFL010000332">
    <property type="protein sequence ID" value="VFK14634.1"/>
    <property type="molecule type" value="Genomic_DNA"/>
</dbReference>
<dbReference type="EMBL" id="CAADFA010000126">
    <property type="protein sequence ID" value="VFJ53595.1"/>
    <property type="molecule type" value="Genomic_DNA"/>
</dbReference>